<dbReference type="EMBL" id="JAVHJV010000016">
    <property type="protein sequence ID" value="KAK5937649.1"/>
    <property type="molecule type" value="Genomic_DNA"/>
</dbReference>
<name>A0ABR0RAL1_9EURO</name>
<feature type="region of interest" description="Disordered" evidence="1">
    <location>
        <begin position="19"/>
        <end position="46"/>
    </location>
</feature>
<protein>
    <submittedName>
        <fullName evidence="2">Uncharacterized protein</fullName>
    </submittedName>
</protein>
<dbReference type="RefSeq" id="XP_064725739.1">
    <property type="nucleotide sequence ID" value="XM_064878660.1"/>
</dbReference>
<dbReference type="GeneID" id="90003719"/>
<organism evidence="2 3">
    <name type="scientific">Knufia obscura</name>
    <dbReference type="NCBI Taxonomy" id="1635080"/>
    <lineage>
        <taxon>Eukaryota</taxon>
        <taxon>Fungi</taxon>
        <taxon>Dikarya</taxon>
        <taxon>Ascomycota</taxon>
        <taxon>Pezizomycotina</taxon>
        <taxon>Eurotiomycetes</taxon>
        <taxon>Chaetothyriomycetidae</taxon>
        <taxon>Chaetothyriales</taxon>
        <taxon>Trichomeriaceae</taxon>
        <taxon>Knufia</taxon>
    </lineage>
</organism>
<sequence length="220" mass="23822">MESIRLVLDVDSVFSLALPGAEDDGVPLPPVPAPPAPASPVLSSPVVSPVSILEALIMHSSDDARESSLEPLAEAYIPRGAAKKKSANRKAERDAEEEEEGEEEEEEEEEKEKEKEKEKKKKKKKKKKKPAPAPAPKRRQPLSEKTSNTPAKKKKKPNSAVKAVGPAGGGSVGKKAAKKPRGWTANKLAKKAKLDENDDDDIFAEDVYTDPDHSSDADFQ</sequence>
<feature type="compositionally biased region" description="Basic residues" evidence="1">
    <location>
        <begin position="118"/>
        <end position="140"/>
    </location>
</feature>
<evidence type="ECO:0000313" key="2">
    <source>
        <dbReference type="EMBL" id="KAK5937649.1"/>
    </source>
</evidence>
<feature type="region of interest" description="Disordered" evidence="1">
    <location>
        <begin position="61"/>
        <end position="220"/>
    </location>
</feature>
<dbReference type="Proteomes" id="UP001334248">
    <property type="component" value="Unassembled WGS sequence"/>
</dbReference>
<feature type="compositionally biased region" description="Basic and acidic residues" evidence="1">
    <location>
        <begin position="210"/>
        <end position="220"/>
    </location>
</feature>
<proteinExistence type="predicted"/>
<evidence type="ECO:0000256" key="1">
    <source>
        <dbReference type="SAM" id="MobiDB-lite"/>
    </source>
</evidence>
<feature type="compositionally biased region" description="Acidic residues" evidence="1">
    <location>
        <begin position="94"/>
        <end position="111"/>
    </location>
</feature>
<gene>
    <name evidence="2" type="ORF">PMZ80_010270</name>
</gene>
<feature type="compositionally biased region" description="Acidic residues" evidence="1">
    <location>
        <begin position="196"/>
        <end position="209"/>
    </location>
</feature>
<keyword evidence="3" id="KW-1185">Reference proteome</keyword>
<accession>A0ABR0RAL1</accession>
<comment type="caution">
    <text evidence="2">The sequence shown here is derived from an EMBL/GenBank/DDBJ whole genome shotgun (WGS) entry which is preliminary data.</text>
</comment>
<reference evidence="2 3" key="1">
    <citation type="journal article" date="2023" name="Res Sq">
        <title>Genomic and morphological characterization of Knufia obscura isolated from the Mars 2020 spacecraft assembly facility.</title>
        <authorList>
            <person name="Chander A.M."/>
            <person name="Teixeira M.M."/>
            <person name="Singh N.K."/>
            <person name="Williams M.P."/>
            <person name="Parker C.W."/>
            <person name="Leo P."/>
            <person name="Stajich J.E."/>
            <person name="Torok T."/>
            <person name="Tighe S."/>
            <person name="Mason C.E."/>
            <person name="Venkateswaran K."/>
        </authorList>
    </citation>
    <scope>NUCLEOTIDE SEQUENCE [LARGE SCALE GENOMIC DNA]</scope>
    <source>
        <strain evidence="2 3">CCFEE 5817</strain>
    </source>
</reference>
<evidence type="ECO:0000313" key="3">
    <source>
        <dbReference type="Proteomes" id="UP001334248"/>
    </source>
</evidence>
<feature type="compositionally biased region" description="Pro residues" evidence="1">
    <location>
        <begin position="27"/>
        <end position="38"/>
    </location>
</feature>